<dbReference type="PANTHER" id="PTHR11365:SF23">
    <property type="entry name" value="HYPOTHETICAL 5-OXOPROLINASE (EUROFUNG)-RELATED"/>
    <property type="match status" value="1"/>
</dbReference>
<gene>
    <name evidence="4" type="ORF">BAA01_14215</name>
</gene>
<proteinExistence type="predicted"/>
<protein>
    <submittedName>
        <fullName evidence="4">Acetone carboxylase subunit beta</fullName>
    </submittedName>
</protein>
<dbReference type="Pfam" id="PF05378">
    <property type="entry name" value="Hydant_A_N"/>
    <property type="match status" value="1"/>
</dbReference>
<dbReference type="GO" id="GO:0005829">
    <property type="term" value="C:cytosol"/>
    <property type="evidence" value="ECO:0007669"/>
    <property type="project" value="TreeGrafter"/>
</dbReference>
<dbReference type="Pfam" id="PF01968">
    <property type="entry name" value="Hydantoinase_A"/>
    <property type="match status" value="1"/>
</dbReference>
<evidence type="ECO:0000259" key="2">
    <source>
        <dbReference type="Pfam" id="PF05378"/>
    </source>
</evidence>
<dbReference type="InterPro" id="IPR008040">
    <property type="entry name" value="Hydant_A_N"/>
</dbReference>
<evidence type="ECO:0000259" key="1">
    <source>
        <dbReference type="Pfam" id="PF01968"/>
    </source>
</evidence>
<dbReference type="Proteomes" id="UP000196475">
    <property type="component" value="Unassembled WGS sequence"/>
</dbReference>
<feature type="domain" description="Hydantoinase/oxoprolinase N-terminal" evidence="2">
    <location>
        <begin position="9"/>
        <end position="197"/>
    </location>
</feature>
<dbReference type="GO" id="GO:0006749">
    <property type="term" value="P:glutathione metabolic process"/>
    <property type="evidence" value="ECO:0007669"/>
    <property type="project" value="TreeGrafter"/>
</dbReference>
<comment type="caution">
    <text evidence="4">The sequence shown here is derived from an EMBL/GenBank/DDBJ whole genome shotgun (WGS) entry which is preliminary data.</text>
</comment>
<evidence type="ECO:0000259" key="3">
    <source>
        <dbReference type="Pfam" id="PF19278"/>
    </source>
</evidence>
<evidence type="ECO:0000313" key="4">
    <source>
        <dbReference type="EMBL" id="OUM88782.1"/>
    </source>
</evidence>
<evidence type="ECO:0000313" key="5">
    <source>
        <dbReference type="Proteomes" id="UP000196475"/>
    </source>
</evidence>
<dbReference type="InterPro" id="IPR043129">
    <property type="entry name" value="ATPase_NBD"/>
</dbReference>
<dbReference type="InterPro" id="IPR049517">
    <property type="entry name" value="ACX-like_C"/>
</dbReference>
<organism evidence="4 5">
    <name type="scientific">Bacillus thermozeamaize</name>
    <dbReference type="NCBI Taxonomy" id="230954"/>
    <lineage>
        <taxon>Bacteria</taxon>
        <taxon>Bacillati</taxon>
        <taxon>Bacillota</taxon>
        <taxon>Bacilli</taxon>
        <taxon>Bacillales</taxon>
        <taxon>Bacillaceae</taxon>
        <taxon>Bacillus</taxon>
    </lineage>
</organism>
<feature type="domain" description="Acetophenone carboxylase-like C-terminal" evidence="3">
    <location>
        <begin position="521"/>
        <end position="709"/>
    </location>
</feature>
<reference evidence="5" key="1">
    <citation type="submission" date="2016-06" db="EMBL/GenBank/DDBJ databases">
        <authorList>
            <person name="Nascimento L."/>
            <person name="Pereira R.V."/>
            <person name="Martins L.F."/>
            <person name="Quaggio R.B."/>
            <person name="Silva A.M."/>
            <person name="Setubal J.C."/>
        </authorList>
    </citation>
    <scope>NUCLEOTIDE SEQUENCE [LARGE SCALE GENOMIC DNA]</scope>
</reference>
<accession>A0A1Y3PN24</accession>
<dbReference type="SUPFAM" id="SSF53067">
    <property type="entry name" value="Actin-like ATPase domain"/>
    <property type="match status" value="1"/>
</dbReference>
<sequence length="713" mass="78796">MSKRRAEVLAIDAGGTMTDTFIIDDQGRFVVGKAQSTPLDESEGIIHSMNDALEQWELNIDEVMPSLKTAVYSGTAMLNRLVQRQGRRTGLIVNKGMEDFLRMGRGIQSYLGYSYEDRIHLNTHKYEPPLVPRELIRGVTERIDLFGDIAIPLREDEVRQAVEELLDEGVEAIAISLLYSHANPVHERRVRDIAKEIIAERGLSVQVFASVDYYPAFRELQRTNTVLVEAKIADPSREQLRKIDRRFRELGGKFDTRIMASHGGTISIEANELARTLVSGPIGGVVGAKSLGNYLGYDNIICSDIGGTSFDIAMITQGEYVYKYSPDMAKLVLAIPLLFMDSIGAGTGSYVRVDPYSNGLTLGPDSAGYRVGTCWPEGGVETVTVSDCHVILGYINPDNFLGGQIKLDKERAYAAVKEQIADPLGISVEKAAAGVIELLDYRLKYYLASVISGKGYSPRDFILFSYGGGGPLHTYGYTEGLGFQKVLVPAWAAGFSAYGCGAADFEYRYDSSTLINVAADASDAEKMEGGKRLQKIWEELSEKVAAEFEKAGIPKENVRYEYGCHMMYQGQLNDIEVVSPVSKFESAADWDRLKDAFEELYSKVYHKAAISTEFGFTITTATVRGITEVVKPVIPDEEEKGATPPDSAHKGTRGMYWRGQWVTANIWEMTELQAGNVIQGPAIIEDPATTFIVPPGYETTLNRHRIFELVQGE</sequence>
<feature type="domain" description="Hydantoinase A/oxoprolinase" evidence="1">
    <location>
        <begin position="222"/>
        <end position="508"/>
    </location>
</feature>
<dbReference type="EMBL" id="LZRT01000056">
    <property type="protein sequence ID" value="OUM88782.1"/>
    <property type="molecule type" value="Genomic_DNA"/>
</dbReference>
<dbReference type="InterPro" id="IPR002821">
    <property type="entry name" value="Hydantoinase_A"/>
</dbReference>
<dbReference type="AlphaFoldDB" id="A0A1Y3PN24"/>
<name>A0A1Y3PN24_9BACI</name>
<dbReference type="InterPro" id="IPR045079">
    <property type="entry name" value="Oxoprolinase-like"/>
</dbReference>
<dbReference type="Pfam" id="PF19278">
    <property type="entry name" value="Hydant_A_C"/>
    <property type="match status" value="1"/>
</dbReference>
<dbReference type="PANTHER" id="PTHR11365">
    <property type="entry name" value="5-OXOPROLINASE RELATED"/>
    <property type="match status" value="1"/>
</dbReference>
<dbReference type="GO" id="GO:0017168">
    <property type="term" value="F:5-oxoprolinase (ATP-hydrolyzing) activity"/>
    <property type="evidence" value="ECO:0007669"/>
    <property type="project" value="TreeGrafter"/>
</dbReference>